<feature type="domain" description="Ras-associating" evidence="2">
    <location>
        <begin position="25"/>
        <end position="95"/>
    </location>
</feature>
<dbReference type="EMBL" id="JBJQND010000017">
    <property type="protein sequence ID" value="KAL3842721.1"/>
    <property type="molecule type" value="Genomic_DNA"/>
</dbReference>
<evidence type="ECO:0000256" key="1">
    <source>
        <dbReference type="SAM" id="MobiDB-lite"/>
    </source>
</evidence>
<dbReference type="PROSITE" id="PS50200">
    <property type="entry name" value="RA"/>
    <property type="match status" value="1"/>
</dbReference>
<evidence type="ECO:0000313" key="4">
    <source>
        <dbReference type="EMBL" id="KAL3842721.1"/>
    </source>
</evidence>
<accession>A0ABD3U001</accession>
<dbReference type="PANTHER" id="PTHR15286">
    <property type="entry name" value="RAS-ASSOCIATING DOMAIN CONTAINING PROTEIN"/>
    <property type="match status" value="1"/>
</dbReference>
<dbReference type="SUPFAM" id="SSF54236">
    <property type="entry name" value="Ubiquitin-like"/>
    <property type="match status" value="1"/>
</dbReference>
<dbReference type="InterPro" id="IPR033593">
    <property type="entry name" value="N-RASSF"/>
</dbReference>
<dbReference type="AlphaFoldDB" id="A0ABD3U001"/>
<proteinExistence type="predicted"/>
<evidence type="ECO:0000313" key="5">
    <source>
        <dbReference type="Proteomes" id="UP001634394"/>
    </source>
</evidence>
<feature type="compositionally biased region" description="Basic residues" evidence="1">
    <location>
        <begin position="188"/>
        <end position="198"/>
    </location>
</feature>
<dbReference type="EMBL" id="JBJQND010000017">
    <property type="protein sequence ID" value="KAL3842702.1"/>
    <property type="molecule type" value="Genomic_DNA"/>
</dbReference>
<dbReference type="SMART" id="SM00314">
    <property type="entry name" value="RA"/>
    <property type="match status" value="1"/>
</dbReference>
<protein>
    <recommendedName>
        <fullName evidence="2">Ras-associating domain-containing protein</fullName>
    </recommendedName>
</protein>
<dbReference type="Gene3D" id="3.10.20.90">
    <property type="entry name" value="Phosphatidylinositol 3-kinase Catalytic Subunit, Chain A, domain 1"/>
    <property type="match status" value="1"/>
</dbReference>
<dbReference type="Proteomes" id="UP001634394">
    <property type="component" value="Unassembled WGS sequence"/>
</dbReference>
<evidence type="ECO:0000259" key="2">
    <source>
        <dbReference type="PROSITE" id="PS50200"/>
    </source>
</evidence>
<dbReference type="InterPro" id="IPR029071">
    <property type="entry name" value="Ubiquitin-like_domsf"/>
</dbReference>
<dbReference type="PANTHER" id="PTHR15286:SF6">
    <property type="entry name" value="GH01133P"/>
    <property type="match status" value="1"/>
</dbReference>
<evidence type="ECO:0000313" key="3">
    <source>
        <dbReference type="EMBL" id="KAL3842702.1"/>
    </source>
</evidence>
<reference evidence="3 5" key="1">
    <citation type="submission" date="2024-11" db="EMBL/GenBank/DDBJ databases">
        <title>Chromosome-level genome assembly of the freshwater bivalve Anodonta woodiana.</title>
        <authorList>
            <person name="Chen X."/>
        </authorList>
    </citation>
    <scope>NUCLEOTIDE SEQUENCE [LARGE SCALE GENOMIC DNA]</scope>
    <source>
        <strain evidence="3">MN2024</strain>
        <tissue evidence="3">Gills</tissue>
    </source>
</reference>
<feature type="region of interest" description="Disordered" evidence="1">
    <location>
        <begin position="188"/>
        <end position="212"/>
    </location>
</feature>
<keyword evidence="5" id="KW-1185">Reference proteome</keyword>
<name>A0ABD3U001_SINWO</name>
<organism evidence="3 5">
    <name type="scientific">Sinanodonta woodiana</name>
    <name type="common">Chinese pond mussel</name>
    <name type="synonym">Anodonta woodiana</name>
    <dbReference type="NCBI Taxonomy" id="1069815"/>
    <lineage>
        <taxon>Eukaryota</taxon>
        <taxon>Metazoa</taxon>
        <taxon>Spiralia</taxon>
        <taxon>Lophotrochozoa</taxon>
        <taxon>Mollusca</taxon>
        <taxon>Bivalvia</taxon>
        <taxon>Autobranchia</taxon>
        <taxon>Heteroconchia</taxon>
        <taxon>Palaeoheterodonta</taxon>
        <taxon>Unionida</taxon>
        <taxon>Unionoidea</taxon>
        <taxon>Unionidae</taxon>
        <taxon>Unioninae</taxon>
        <taxon>Sinanodonta</taxon>
    </lineage>
</organism>
<comment type="caution">
    <text evidence="3">The sequence shown here is derived from an EMBL/GenBank/DDBJ whole genome shotgun (WGS) entry which is preliminary data.</text>
</comment>
<dbReference type="InterPro" id="IPR000159">
    <property type="entry name" value="RA_dom"/>
</dbReference>
<dbReference type="Pfam" id="PF00788">
    <property type="entry name" value="RA"/>
    <property type="match status" value="1"/>
</dbReference>
<sequence length="437" mass="50340">MADIKKAKLYEVHIFLNAKDHVIKNVTKRSTCDDIIKSLHRHRNTDKENGPMYALYESMHGVDRELSGKTKIHKLLKAWGSNKDNAQLVLRRKSDIDTKFGVSAPDQVRHRRQDKYCCNRKRDSADGNDNIRRLSRIVHLQRQRMRSIMKSHSSEVPPQEATTCRINKLNPSRAMFSNDLLMHRHRRREHQERKKRILSPKMPDPVHRTPESEKTNFVITAPEFTAVKFANSKPLKVKQTNKKKMSTPSFIGIRPPCIGQVHTEGFGHNHSRIMGDGEYSYYIEEAYGSKETKDNYRFFLDRHFRSINVLGQRHVCPRDCSALDIGFLEDTVQSYVNQIENGISDSDKDCMHQSKHIYKFFEKSLNTEIPATDGAKNYMTNSKQVQQQLVDNTLANDQLGMAKSESRSSHALTCGSIHGSMQLVDYSFSDNETVTKC</sequence>
<gene>
    <name evidence="3" type="ORF">ACJMK2_020690</name>
    <name evidence="4" type="ORF">ACJMK2_020709</name>
</gene>